<dbReference type="OrthoDB" id="413520at2759"/>
<dbReference type="SUPFAM" id="SSF53335">
    <property type="entry name" value="S-adenosyl-L-methionine-dependent methyltransferases"/>
    <property type="match status" value="1"/>
</dbReference>
<dbReference type="Gene3D" id="3.40.50.150">
    <property type="entry name" value="Vaccinia Virus protein VP39"/>
    <property type="match status" value="1"/>
</dbReference>
<accession>A0A0S4J1S6</accession>
<evidence type="ECO:0000313" key="1">
    <source>
        <dbReference type="EMBL" id="CUG58378.1"/>
    </source>
</evidence>
<proteinExistence type="predicted"/>
<sequence length="311" mass="33976">MILFPHGPYLPTGMDQVEAIRDAIRSDDRFTWVPVDDKGKGDINVKVDQSCSSSIHTNAQEVTVLVRTSRTNRYDAGNDIAKLLENESIPQYLWPAARPFARWLMTSKGKLVTEASTMMSLEGKTILEIGSGAGLCGFAAAACCNPKLVVVTDCSPVAVAMLEESRVRNESSSALPSGRVRVAALKWGDDDALRRLLEMLDIPKFDVVMGSDVFYFRNSLSDGLSTAYRSLVGFDGGNPDVENSMRGGLFLCSSFVRSQRMDEDIDTIPQTFGFQRQRVQLVVGEEPPNVATSAGDDDDGDGGLRIYAWST</sequence>
<dbReference type="PANTHER" id="PTHR14614:SF130">
    <property type="entry name" value="PROTEIN-LYSINE N-METHYLTRANSFERASE EEF2KMT"/>
    <property type="match status" value="1"/>
</dbReference>
<keyword evidence="2" id="KW-1185">Reference proteome</keyword>
<dbReference type="InterPro" id="IPR019410">
    <property type="entry name" value="Methyltransf_16"/>
</dbReference>
<gene>
    <name evidence="1" type="ORF">BSAL_81675</name>
</gene>
<keyword evidence="1" id="KW-0489">Methyltransferase</keyword>
<dbReference type="VEuPathDB" id="TriTrypDB:BSAL_81675"/>
<evidence type="ECO:0000313" key="2">
    <source>
        <dbReference type="Proteomes" id="UP000051952"/>
    </source>
</evidence>
<organism evidence="1 2">
    <name type="scientific">Bodo saltans</name>
    <name type="common">Flagellated protozoan</name>
    <dbReference type="NCBI Taxonomy" id="75058"/>
    <lineage>
        <taxon>Eukaryota</taxon>
        <taxon>Discoba</taxon>
        <taxon>Euglenozoa</taxon>
        <taxon>Kinetoplastea</taxon>
        <taxon>Metakinetoplastina</taxon>
        <taxon>Eubodonida</taxon>
        <taxon>Bodonidae</taxon>
        <taxon>Bodo</taxon>
    </lineage>
</organism>
<dbReference type="PANTHER" id="PTHR14614">
    <property type="entry name" value="HEPATOCELLULAR CARCINOMA-ASSOCIATED ANTIGEN"/>
    <property type="match status" value="1"/>
</dbReference>
<dbReference type="GO" id="GO:0008168">
    <property type="term" value="F:methyltransferase activity"/>
    <property type="evidence" value="ECO:0007669"/>
    <property type="project" value="UniProtKB-KW"/>
</dbReference>
<protein>
    <submittedName>
        <fullName evidence="1">Methyltransferase family 16, putative</fullName>
    </submittedName>
</protein>
<dbReference type="InterPro" id="IPR029063">
    <property type="entry name" value="SAM-dependent_MTases_sf"/>
</dbReference>
<keyword evidence="1" id="KW-0808">Transferase</keyword>
<dbReference type="GO" id="GO:0032259">
    <property type="term" value="P:methylation"/>
    <property type="evidence" value="ECO:0007669"/>
    <property type="project" value="UniProtKB-KW"/>
</dbReference>
<dbReference type="AlphaFoldDB" id="A0A0S4J1S6"/>
<name>A0A0S4J1S6_BODSA</name>
<dbReference type="Proteomes" id="UP000051952">
    <property type="component" value="Unassembled WGS sequence"/>
</dbReference>
<dbReference type="Pfam" id="PF10294">
    <property type="entry name" value="Methyltransf_16"/>
    <property type="match status" value="1"/>
</dbReference>
<dbReference type="EMBL" id="CYKH01000886">
    <property type="protein sequence ID" value="CUG58378.1"/>
    <property type="molecule type" value="Genomic_DNA"/>
</dbReference>
<dbReference type="CDD" id="cd02440">
    <property type="entry name" value="AdoMet_MTases"/>
    <property type="match status" value="1"/>
</dbReference>
<reference evidence="2" key="1">
    <citation type="submission" date="2015-09" db="EMBL/GenBank/DDBJ databases">
        <authorList>
            <consortium name="Pathogen Informatics"/>
        </authorList>
    </citation>
    <scope>NUCLEOTIDE SEQUENCE [LARGE SCALE GENOMIC DNA]</scope>
    <source>
        <strain evidence="2">Lake Konstanz</strain>
    </source>
</reference>